<dbReference type="InterPro" id="IPR002931">
    <property type="entry name" value="Transglutaminase-like"/>
</dbReference>
<feature type="region of interest" description="Disordered" evidence="1">
    <location>
        <begin position="1"/>
        <end position="28"/>
    </location>
</feature>
<name>A0AAU8K0C6_9ACTN</name>
<dbReference type="SUPFAM" id="SSF54001">
    <property type="entry name" value="Cysteine proteinases"/>
    <property type="match status" value="1"/>
</dbReference>
<dbReference type="Pfam" id="PF01841">
    <property type="entry name" value="Transglut_core"/>
    <property type="match status" value="1"/>
</dbReference>
<dbReference type="EMBL" id="CP159872">
    <property type="protein sequence ID" value="XCM80815.1"/>
    <property type="molecule type" value="Genomic_DNA"/>
</dbReference>
<dbReference type="AlphaFoldDB" id="A0AAU8K0C6"/>
<dbReference type="KEGG" id="kcm:ABWK59_18790"/>
<dbReference type="InterPro" id="IPR038765">
    <property type="entry name" value="Papain-like_cys_pep_sf"/>
</dbReference>
<evidence type="ECO:0000313" key="3">
    <source>
        <dbReference type="EMBL" id="XCM80815.1"/>
    </source>
</evidence>
<dbReference type="PANTHER" id="PTHR33490:SF3">
    <property type="entry name" value="CONSERVED INTEGRAL MEMBRANE PROTEIN"/>
    <property type="match status" value="1"/>
</dbReference>
<dbReference type="RefSeq" id="WP_354641749.1">
    <property type="nucleotide sequence ID" value="NZ_CP159872.1"/>
</dbReference>
<dbReference type="Gene3D" id="3.10.620.30">
    <property type="match status" value="1"/>
</dbReference>
<proteinExistence type="predicted"/>
<evidence type="ECO:0000259" key="2">
    <source>
        <dbReference type="Pfam" id="PF01841"/>
    </source>
</evidence>
<reference evidence="3" key="1">
    <citation type="submission" date="2024-06" db="EMBL/GenBank/DDBJ databases">
        <title>The genome sequences of Kitasatospora sp. strain HUAS MG31.</title>
        <authorList>
            <person name="Mo P."/>
        </authorList>
    </citation>
    <scope>NUCLEOTIDE SEQUENCE</scope>
    <source>
        <strain evidence="3">HUAS MG31</strain>
    </source>
</reference>
<accession>A0AAU8K0C6</accession>
<protein>
    <submittedName>
        <fullName evidence="3">Transglutaminase family protein</fullName>
    </submittedName>
</protein>
<dbReference type="PANTHER" id="PTHR33490">
    <property type="entry name" value="BLR5614 PROTEIN-RELATED"/>
    <property type="match status" value="1"/>
</dbReference>
<gene>
    <name evidence="3" type="ORF">ABWK59_18790</name>
</gene>
<evidence type="ECO:0000256" key="1">
    <source>
        <dbReference type="SAM" id="MobiDB-lite"/>
    </source>
</evidence>
<organism evidence="3">
    <name type="scientific">Kitasatospora camelliae</name>
    <dbReference type="NCBI Taxonomy" id="3156397"/>
    <lineage>
        <taxon>Bacteria</taxon>
        <taxon>Bacillati</taxon>
        <taxon>Actinomycetota</taxon>
        <taxon>Actinomycetes</taxon>
        <taxon>Kitasatosporales</taxon>
        <taxon>Streptomycetaceae</taxon>
        <taxon>Kitasatospora</taxon>
    </lineage>
</organism>
<feature type="domain" description="Transglutaminase-like" evidence="2">
    <location>
        <begin position="65"/>
        <end position="151"/>
    </location>
</feature>
<sequence>MDTAPATPEPRDRAAGQPAADPFATGPLSAASADPAAYLAADAVIDHDHPAIRERAAGLRRDGVAETARAAFEFVRDEVAHSADIGRWSGAYRASEVLARGDAICHGKAHLLAALLRAQGIPAGLCYQKLEVLHGLVAVHWPGSGWVRLDPRGNIPGLVDSRFATDPAEERTAWPSDPEKDEYHYPTVHPTVPPVLLAGLARTRPGAGGYDYLPAEL</sequence>